<feature type="region of interest" description="Disordered" evidence="1">
    <location>
        <begin position="1"/>
        <end position="23"/>
    </location>
</feature>
<feature type="compositionally biased region" description="Basic residues" evidence="1">
    <location>
        <begin position="47"/>
        <end position="66"/>
    </location>
</feature>
<feature type="compositionally biased region" description="Low complexity" evidence="1">
    <location>
        <begin position="67"/>
        <end position="95"/>
    </location>
</feature>
<dbReference type="Proteomes" id="UP000624244">
    <property type="component" value="Unassembled WGS sequence"/>
</dbReference>
<protein>
    <submittedName>
        <fullName evidence="2">Uncharacterized protein</fullName>
    </submittedName>
</protein>
<sequence>MVVAHERAKAGTRTPLRAHHPPPAWPCRRACCVRPLHPSALCPCRRRKKKKLPHGRRHAHIHRRSHSPSAVASAVAAPASRAAAPASSIRSSSSRTPGAGESAGLCSGETGPA</sequence>
<evidence type="ECO:0000313" key="3">
    <source>
        <dbReference type="Proteomes" id="UP000624244"/>
    </source>
</evidence>
<accession>A0A8H6DXZ3</accession>
<reference evidence="2" key="1">
    <citation type="submission" date="2019-11" db="EMBL/GenBank/DDBJ databases">
        <title>Bipolaris sorokiniana Genome sequencing.</title>
        <authorList>
            <person name="Wang H."/>
        </authorList>
    </citation>
    <scope>NUCLEOTIDE SEQUENCE</scope>
</reference>
<dbReference type="EMBL" id="WNKQ01000004">
    <property type="protein sequence ID" value="KAF5852044.1"/>
    <property type="molecule type" value="Genomic_DNA"/>
</dbReference>
<evidence type="ECO:0000313" key="2">
    <source>
        <dbReference type="EMBL" id="KAF5852044.1"/>
    </source>
</evidence>
<dbReference type="AlphaFoldDB" id="A0A8H6DXZ3"/>
<organism evidence="2 3">
    <name type="scientific">Cochliobolus sativus</name>
    <name type="common">Common root rot and spot blotch fungus</name>
    <name type="synonym">Bipolaris sorokiniana</name>
    <dbReference type="NCBI Taxonomy" id="45130"/>
    <lineage>
        <taxon>Eukaryota</taxon>
        <taxon>Fungi</taxon>
        <taxon>Dikarya</taxon>
        <taxon>Ascomycota</taxon>
        <taxon>Pezizomycotina</taxon>
        <taxon>Dothideomycetes</taxon>
        <taxon>Pleosporomycetidae</taxon>
        <taxon>Pleosporales</taxon>
        <taxon>Pleosporineae</taxon>
        <taxon>Pleosporaceae</taxon>
        <taxon>Bipolaris</taxon>
    </lineage>
</organism>
<feature type="region of interest" description="Disordered" evidence="1">
    <location>
        <begin position="47"/>
        <end position="113"/>
    </location>
</feature>
<proteinExistence type="predicted"/>
<evidence type="ECO:0000256" key="1">
    <source>
        <dbReference type="SAM" id="MobiDB-lite"/>
    </source>
</evidence>
<gene>
    <name evidence="2" type="ORF">GGP41_000769</name>
</gene>
<name>A0A8H6DXZ3_COCSA</name>
<comment type="caution">
    <text evidence="2">The sequence shown here is derived from an EMBL/GenBank/DDBJ whole genome shotgun (WGS) entry which is preliminary data.</text>
</comment>